<feature type="non-terminal residue" evidence="9">
    <location>
        <position position="1"/>
    </location>
</feature>
<dbReference type="SUPFAM" id="SSF51126">
    <property type="entry name" value="Pectin lyase-like"/>
    <property type="match status" value="1"/>
</dbReference>
<evidence type="ECO:0000256" key="6">
    <source>
        <dbReference type="ARBA" id="ARBA00023239"/>
    </source>
</evidence>
<dbReference type="Gene3D" id="2.160.20.10">
    <property type="entry name" value="Single-stranded right-handed beta-helix, Pectin lyase-like"/>
    <property type="match status" value="1"/>
</dbReference>
<evidence type="ECO:0000313" key="9">
    <source>
        <dbReference type="EMBL" id="KAH9304131.1"/>
    </source>
</evidence>
<evidence type="ECO:0000256" key="3">
    <source>
        <dbReference type="ARBA" id="ARBA00022723"/>
    </source>
</evidence>
<evidence type="ECO:0000259" key="8">
    <source>
        <dbReference type="Pfam" id="PF00544"/>
    </source>
</evidence>
<protein>
    <recommendedName>
        <fullName evidence="7">Pectate lyase</fullName>
        <ecNumber evidence="7">4.2.2.2</ecNumber>
    </recommendedName>
</protein>
<accession>A0AA38CM93</accession>
<keyword evidence="4" id="KW-0732">Signal</keyword>
<dbReference type="PANTHER" id="PTHR31683">
    <property type="entry name" value="PECTATE LYASE 18-RELATED"/>
    <property type="match status" value="1"/>
</dbReference>
<comment type="pathway">
    <text evidence="2 7">Glycan metabolism; pectin degradation; 2-dehydro-3-deoxy-D-gluconate from pectin: step 2/5.</text>
</comment>
<comment type="catalytic activity">
    <reaction evidence="1 7">
        <text>Eliminative cleavage of (1-&gt;4)-alpha-D-galacturonan to give oligosaccharides with 4-deoxy-alpha-D-galact-4-enuronosyl groups at their non-reducing ends.</text>
        <dbReference type="EC" id="4.2.2.2"/>
    </reaction>
</comment>
<dbReference type="AlphaFoldDB" id="A0AA38CM93"/>
<evidence type="ECO:0000256" key="7">
    <source>
        <dbReference type="RuleBase" id="RU361123"/>
    </source>
</evidence>
<dbReference type="EMBL" id="JAHRHJ020000008">
    <property type="protein sequence ID" value="KAH9304131.1"/>
    <property type="molecule type" value="Genomic_DNA"/>
</dbReference>
<proteinExistence type="inferred from homology"/>
<sequence>VMLLGHSDSYEGDRRMKVTVSFNQFGPNCIQRMPRARFGHIHVANNNYGPWGIYAIGGSAHPTIISDGNRFHAPHESYKKKVTNRAGCSNLSSNCVNWMWKSVRDVFINKAYFVQSGMANTLYKDGAKYTKRQVFKVENGEVVPELTRNSGVLKCTPFKRCSRY</sequence>
<dbReference type="OMA" id="FHAPHES"/>
<evidence type="ECO:0000256" key="5">
    <source>
        <dbReference type="ARBA" id="ARBA00022837"/>
    </source>
</evidence>
<evidence type="ECO:0000256" key="4">
    <source>
        <dbReference type="ARBA" id="ARBA00022729"/>
    </source>
</evidence>
<gene>
    <name evidence="9" type="ORF">KI387_008535</name>
</gene>
<dbReference type="InterPro" id="IPR011050">
    <property type="entry name" value="Pectin_lyase_fold/virulence"/>
</dbReference>
<organism evidence="9 10">
    <name type="scientific">Taxus chinensis</name>
    <name type="common">Chinese yew</name>
    <name type="synonym">Taxus wallichiana var. chinensis</name>
    <dbReference type="NCBI Taxonomy" id="29808"/>
    <lineage>
        <taxon>Eukaryota</taxon>
        <taxon>Viridiplantae</taxon>
        <taxon>Streptophyta</taxon>
        <taxon>Embryophyta</taxon>
        <taxon>Tracheophyta</taxon>
        <taxon>Spermatophyta</taxon>
        <taxon>Pinopsida</taxon>
        <taxon>Pinidae</taxon>
        <taxon>Conifers II</taxon>
        <taxon>Cupressales</taxon>
        <taxon>Taxaceae</taxon>
        <taxon>Taxus</taxon>
    </lineage>
</organism>
<dbReference type="InterPro" id="IPR002022">
    <property type="entry name" value="Pec_lyase"/>
</dbReference>
<dbReference type="InterPro" id="IPR045032">
    <property type="entry name" value="PEL"/>
</dbReference>
<dbReference type="InterPro" id="IPR018082">
    <property type="entry name" value="AmbAllergen"/>
</dbReference>
<comment type="similarity">
    <text evidence="7">Belongs to the polysaccharide lyase 1 family.</text>
</comment>
<dbReference type="GO" id="GO:0030570">
    <property type="term" value="F:pectate lyase activity"/>
    <property type="evidence" value="ECO:0007669"/>
    <property type="project" value="UniProtKB-EC"/>
</dbReference>
<keyword evidence="3 7" id="KW-0479">Metal-binding</keyword>
<name>A0AA38CM93_TAXCH</name>
<keyword evidence="6 7" id="KW-0456">Lyase</keyword>
<dbReference type="EC" id="4.2.2.2" evidence="7"/>
<dbReference type="PRINTS" id="PR00807">
    <property type="entry name" value="AMBALLERGEN"/>
</dbReference>
<keyword evidence="10" id="KW-1185">Reference proteome</keyword>
<comment type="cofactor">
    <cofactor evidence="7">
        <name>Ca(2+)</name>
        <dbReference type="ChEBI" id="CHEBI:29108"/>
    </cofactor>
    <text evidence="7">Binds 1 Ca(2+) ion. Required for its activity.</text>
</comment>
<dbReference type="GO" id="GO:0046872">
    <property type="term" value="F:metal ion binding"/>
    <property type="evidence" value="ECO:0007669"/>
    <property type="project" value="UniProtKB-KW"/>
</dbReference>
<evidence type="ECO:0000313" key="10">
    <source>
        <dbReference type="Proteomes" id="UP000824469"/>
    </source>
</evidence>
<comment type="caution">
    <text evidence="9">The sequence shown here is derived from an EMBL/GenBank/DDBJ whole genome shotgun (WGS) entry which is preliminary data.</text>
</comment>
<reference evidence="9 10" key="1">
    <citation type="journal article" date="2021" name="Nat. Plants">
        <title>The Taxus genome provides insights into paclitaxel biosynthesis.</title>
        <authorList>
            <person name="Xiong X."/>
            <person name="Gou J."/>
            <person name="Liao Q."/>
            <person name="Li Y."/>
            <person name="Zhou Q."/>
            <person name="Bi G."/>
            <person name="Li C."/>
            <person name="Du R."/>
            <person name="Wang X."/>
            <person name="Sun T."/>
            <person name="Guo L."/>
            <person name="Liang H."/>
            <person name="Lu P."/>
            <person name="Wu Y."/>
            <person name="Zhang Z."/>
            <person name="Ro D.K."/>
            <person name="Shang Y."/>
            <person name="Huang S."/>
            <person name="Yan J."/>
        </authorList>
    </citation>
    <scope>NUCLEOTIDE SEQUENCE [LARGE SCALE GENOMIC DNA]</scope>
    <source>
        <strain evidence="9">Ta-2019</strain>
    </source>
</reference>
<dbReference type="Proteomes" id="UP000824469">
    <property type="component" value="Unassembled WGS sequence"/>
</dbReference>
<feature type="domain" description="Pectate lyase" evidence="8">
    <location>
        <begin position="1"/>
        <end position="95"/>
    </location>
</feature>
<evidence type="ECO:0000256" key="2">
    <source>
        <dbReference type="ARBA" id="ARBA00005220"/>
    </source>
</evidence>
<dbReference type="PANTHER" id="PTHR31683:SF187">
    <property type="entry name" value="PECTATE LYASE 18-RELATED"/>
    <property type="match status" value="1"/>
</dbReference>
<evidence type="ECO:0000256" key="1">
    <source>
        <dbReference type="ARBA" id="ARBA00000695"/>
    </source>
</evidence>
<feature type="non-terminal residue" evidence="9">
    <location>
        <position position="164"/>
    </location>
</feature>
<keyword evidence="5 7" id="KW-0106">Calcium</keyword>
<dbReference type="InterPro" id="IPR012334">
    <property type="entry name" value="Pectin_lyas_fold"/>
</dbReference>
<dbReference type="Pfam" id="PF00544">
    <property type="entry name" value="Pectate_lyase_4"/>
    <property type="match status" value="1"/>
</dbReference>